<accession>A0AA89C8P7</accession>
<organism evidence="3 4">
    <name type="scientific">Pinctada imbricata</name>
    <name type="common">Atlantic pearl-oyster</name>
    <name type="synonym">Pinctada martensii</name>
    <dbReference type="NCBI Taxonomy" id="66713"/>
    <lineage>
        <taxon>Eukaryota</taxon>
        <taxon>Metazoa</taxon>
        <taxon>Spiralia</taxon>
        <taxon>Lophotrochozoa</taxon>
        <taxon>Mollusca</taxon>
        <taxon>Bivalvia</taxon>
        <taxon>Autobranchia</taxon>
        <taxon>Pteriomorphia</taxon>
        <taxon>Pterioida</taxon>
        <taxon>Pterioidea</taxon>
        <taxon>Pteriidae</taxon>
        <taxon>Pinctada</taxon>
    </lineage>
</organism>
<proteinExistence type="predicted"/>
<evidence type="ECO:0000313" key="4">
    <source>
        <dbReference type="Proteomes" id="UP001186944"/>
    </source>
</evidence>
<dbReference type="InterPro" id="IPR009057">
    <property type="entry name" value="Homeodomain-like_sf"/>
</dbReference>
<dbReference type="GO" id="GO:0006355">
    <property type="term" value="P:regulation of DNA-templated transcription"/>
    <property type="evidence" value="ECO:0007669"/>
    <property type="project" value="InterPro"/>
</dbReference>
<sequence length="330" mass="37868">MATSNKASPNQRKMVLRLFQEGLSFRIISERTGLSKSGCHKIIKNLIEVPKLSPRGKPRSVSSDQVVKFIEYLKEKTPSIQAKEIRIKLLEHGICTENELPSIPTIGRIIRDYLGMTFKIIEQIPRETTSAHHDTLVNNFMSSILLYKPEQIHFFDECSVVRTSGNSRYGHSLLGERAVEVQRYASNATYTLNLLCNIFEIGHFEIIEGASNALEMLNFFQRSVHEKNSMGNPIFNRGDVVVMDNCGFHHHRVYEGRLRNLLNQIGVELVFQPPYSPELNVCEYVFHLMKEKLRQNSSFTYDYTELAITRALTKVESGRMGQIYRKCGYV</sequence>
<evidence type="ECO:0000313" key="3">
    <source>
        <dbReference type="EMBL" id="KAK3105770.1"/>
    </source>
</evidence>
<dbReference type="Pfam" id="PF00292">
    <property type="entry name" value="PAX"/>
    <property type="match status" value="1"/>
</dbReference>
<dbReference type="SMART" id="SM00351">
    <property type="entry name" value="PAX"/>
    <property type="match status" value="1"/>
</dbReference>
<reference evidence="3" key="1">
    <citation type="submission" date="2019-08" db="EMBL/GenBank/DDBJ databases">
        <title>The improved chromosome-level genome for the pearl oyster Pinctada fucata martensii using PacBio sequencing and Hi-C.</title>
        <authorList>
            <person name="Zheng Z."/>
        </authorList>
    </citation>
    <scope>NUCLEOTIDE SEQUENCE</scope>
    <source>
        <strain evidence="3">ZZ-2019</strain>
        <tissue evidence="3">Adductor muscle</tissue>
    </source>
</reference>
<keyword evidence="1" id="KW-0563">Paired box</keyword>
<dbReference type="NCBIfam" id="NF033545">
    <property type="entry name" value="transpos_IS630"/>
    <property type="match status" value="1"/>
</dbReference>
<dbReference type="GO" id="GO:0003677">
    <property type="term" value="F:DNA binding"/>
    <property type="evidence" value="ECO:0007669"/>
    <property type="project" value="InterPro"/>
</dbReference>
<dbReference type="PANTHER" id="PTHR46564">
    <property type="entry name" value="TRANSPOSASE"/>
    <property type="match status" value="1"/>
</dbReference>
<dbReference type="PROSITE" id="PS51057">
    <property type="entry name" value="PAIRED_2"/>
    <property type="match status" value="1"/>
</dbReference>
<dbReference type="Gene3D" id="1.10.10.10">
    <property type="entry name" value="Winged helix-like DNA-binding domain superfamily/Winged helix DNA-binding domain"/>
    <property type="match status" value="1"/>
</dbReference>
<keyword evidence="4" id="KW-1185">Reference proteome</keyword>
<dbReference type="InterPro" id="IPR047655">
    <property type="entry name" value="Transpos_IS630-like"/>
</dbReference>
<dbReference type="InterPro" id="IPR038717">
    <property type="entry name" value="Tc1-like_DDE_dom"/>
</dbReference>
<dbReference type="AlphaFoldDB" id="A0AA89C8P7"/>
<evidence type="ECO:0000259" key="2">
    <source>
        <dbReference type="PROSITE" id="PS51057"/>
    </source>
</evidence>
<dbReference type="EMBL" id="VSWD01000003">
    <property type="protein sequence ID" value="KAK3105770.1"/>
    <property type="molecule type" value="Genomic_DNA"/>
</dbReference>
<dbReference type="InterPro" id="IPR036388">
    <property type="entry name" value="WH-like_DNA-bd_sf"/>
</dbReference>
<comment type="caution">
    <text evidence="3">The sequence shown here is derived from an EMBL/GenBank/DDBJ whole genome shotgun (WGS) entry which is preliminary data.</text>
</comment>
<dbReference type="PANTHER" id="PTHR46564:SF1">
    <property type="entry name" value="TRANSPOSASE"/>
    <property type="match status" value="1"/>
</dbReference>
<feature type="domain" description="Paired" evidence="2">
    <location>
        <begin position="1"/>
        <end position="113"/>
    </location>
</feature>
<evidence type="ECO:0000256" key="1">
    <source>
        <dbReference type="ARBA" id="ARBA00022724"/>
    </source>
</evidence>
<dbReference type="Proteomes" id="UP001186944">
    <property type="component" value="Unassembled WGS sequence"/>
</dbReference>
<protein>
    <recommendedName>
        <fullName evidence="2">Paired domain-containing protein</fullName>
    </recommendedName>
</protein>
<dbReference type="Gene3D" id="3.30.420.10">
    <property type="entry name" value="Ribonuclease H-like superfamily/Ribonuclease H"/>
    <property type="match status" value="1"/>
</dbReference>
<dbReference type="InterPro" id="IPR036397">
    <property type="entry name" value="RNaseH_sf"/>
</dbReference>
<dbReference type="SUPFAM" id="SSF46689">
    <property type="entry name" value="Homeodomain-like"/>
    <property type="match status" value="1"/>
</dbReference>
<name>A0AA89C8P7_PINIB</name>
<dbReference type="Pfam" id="PF13358">
    <property type="entry name" value="DDE_3"/>
    <property type="match status" value="1"/>
</dbReference>
<dbReference type="InterPro" id="IPR001523">
    <property type="entry name" value="Paired_dom"/>
</dbReference>
<gene>
    <name evidence="3" type="ORF">FSP39_005164</name>
</gene>